<evidence type="ECO:0000313" key="2">
    <source>
        <dbReference type="EMBL" id="NUY06113.1"/>
    </source>
</evidence>
<protein>
    <submittedName>
        <fullName evidence="2">Uncharacterized protein</fullName>
    </submittedName>
</protein>
<sequence length="143" mass="14913">MLVGNVGAAAAALPTNSTAIMLNPVTYAVASWPVHVVQASSSDDGSSDESSSEDDCLVVADDDGLSVKICKSGEKSVRVDVDVTGDRMQRATKIEFTDGNPLGGPNSLIRHGAEQLGRLLPKSGVRHMEPPEGSAILSRPGHY</sequence>
<accession>A0A7Y6KA02</accession>
<comment type="caution">
    <text evidence="2">The sequence shown here is derived from an EMBL/GenBank/DDBJ whole genome shotgun (WGS) entry which is preliminary data.</text>
</comment>
<dbReference type="EMBL" id="JAALDK010000004">
    <property type="protein sequence ID" value="NUY06113.1"/>
    <property type="molecule type" value="Genomic_DNA"/>
</dbReference>
<dbReference type="Proteomes" id="UP000594380">
    <property type="component" value="Unassembled WGS sequence"/>
</dbReference>
<gene>
    <name evidence="2" type="ORF">G5S42_43010</name>
</gene>
<proteinExistence type="predicted"/>
<evidence type="ECO:0000313" key="3">
    <source>
        <dbReference type="Proteomes" id="UP000594380"/>
    </source>
</evidence>
<name>A0A7Y6KA02_9BURK</name>
<organism evidence="2 3">
    <name type="scientific">Paraburkholderia youngii</name>
    <dbReference type="NCBI Taxonomy" id="2782701"/>
    <lineage>
        <taxon>Bacteria</taxon>
        <taxon>Pseudomonadati</taxon>
        <taxon>Pseudomonadota</taxon>
        <taxon>Betaproteobacteria</taxon>
        <taxon>Burkholderiales</taxon>
        <taxon>Burkholderiaceae</taxon>
        <taxon>Paraburkholderia</taxon>
    </lineage>
</organism>
<evidence type="ECO:0000256" key="1">
    <source>
        <dbReference type="SAM" id="MobiDB-lite"/>
    </source>
</evidence>
<feature type="region of interest" description="Disordered" evidence="1">
    <location>
        <begin position="123"/>
        <end position="143"/>
    </location>
</feature>
<dbReference type="AlphaFoldDB" id="A0A7Y6KA02"/>
<reference evidence="2 3" key="1">
    <citation type="submission" date="2020-02" db="EMBL/GenBank/DDBJ databases">
        <title>Paraburkholderia simonii sp. nov. and Paraburkholderia youngii sp. nov. Brazilian and Mexican Mimosa-associated rhizobia.</title>
        <authorList>
            <person name="Mavima L."/>
            <person name="Beukes C.W."/>
            <person name="Chan W.Y."/>
            <person name="Palmer M."/>
            <person name="De Meyer S.E."/>
            <person name="James E.K."/>
            <person name="Venter S.N."/>
            <person name="Steenkamp E.T."/>
        </authorList>
    </citation>
    <scope>NUCLEOTIDE SEQUENCE [LARGE SCALE GENOMIC DNA]</scope>
    <source>
        <strain evidence="2 3">JPY169</strain>
    </source>
</reference>
<dbReference type="GeneID" id="301107063"/>
<dbReference type="RefSeq" id="WP_176112637.1">
    <property type="nucleotide sequence ID" value="NZ_JAALDK010000004.1"/>
</dbReference>